<dbReference type="Proteomes" id="UP000470404">
    <property type="component" value="Unassembled WGS sequence"/>
</dbReference>
<protein>
    <submittedName>
        <fullName evidence="2">Uncharacterized protein</fullName>
    </submittedName>
</protein>
<dbReference type="RefSeq" id="WP_157904819.1">
    <property type="nucleotide sequence ID" value="NZ_JAAGNC010000035.1"/>
</dbReference>
<comment type="caution">
    <text evidence="2">The sequence shown here is derived from an EMBL/GenBank/DDBJ whole genome shotgun (WGS) entry which is preliminary data.</text>
</comment>
<reference evidence="2 3" key="1">
    <citation type="submission" date="2020-01" db="EMBL/GenBank/DDBJ databases">
        <title>Insect and environment-associated Actinomycetes.</title>
        <authorList>
            <person name="Currrie C."/>
            <person name="Chevrette M."/>
            <person name="Carlson C."/>
            <person name="Stubbendieck R."/>
            <person name="Wendt-Pienkowski E."/>
        </authorList>
    </citation>
    <scope>NUCLEOTIDE SEQUENCE [LARGE SCALE GENOMIC DNA]</scope>
    <source>
        <strain evidence="2 3">SID8386</strain>
    </source>
</reference>
<sequence>MSEKNPKNPKSDRKPTKEEAQVAAAALQALHEGNVRQARLLNKILEMTQEDNDNESQGS</sequence>
<evidence type="ECO:0000313" key="3">
    <source>
        <dbReference type="Proteomes" id="UP000470404"/>
    </source>
</evidence>
<dbReference type="EMBL" id="JAAGNC010000035">
    <property type="protein sequence ID" value="NEC54995.1"/>
    <property type="molecule type" value="Genomic_DNA"/>
</dbReference>
<evidence type="ECO:0000256" key="1">
    <source>
        <dbReference type="SAM" id="MobiDB-lite"/>
    </source>
</evidence>
<feature type="region of interest" description="Disordered" evidence="1">
    <location>
        <begin position="1"/>
        <end position="22"/>
    </location>
</feature>
<proteinExistence type="predicted"/>
<evidence type="ECO:0000313" key="2">
    <source>
        <dbReference type="EMBL" id="NEC54995.1"/>
    </source>
</evidence>
<organism evidence="2 3">
    <name type="scientific">Amycolatopsis rubida</name>
    <dbReference type="NCBI Taxonomy" id="112413"/>
    <lineage>
        <taxon>Bacteria</taxon>
        <taxon>Bacillati</taxon>
        <taxon>Actinomycetota</taxon>
        <taxon>Actinomycetes</taxon>
        <taxon>Pseudonocardiales</taxon>
        <taxon>Pseudonocardiaceae</taxon>
        <taxon>Amycolatopsis</taxon>
    </lineage>
</organism>
<gene>
    <name evidence="2" type="ORF">G3I59_05140</name>
</gene>
<name>A0ABX0BKW7_9PSEU</name>
<keyword evidence="3" id="KW-1185">Reference proteome</keyword>
<accession>A0ABX0BKW7</accession>
<feature type="compositionally biased region" description="Basic and acidic residues" evidence="1">
    <location>
        <begin position="1"/>
        <end position="20"/>
    </location>
</feature>